<dbReference type="InterPro" id="IPR007440">
    <property type="entry name" value="Chorismate--pyruvate_lyase"/>
</dbReference>
<name>A0A432X788_9GAMM</name>
<keyword evidence="3 4" id="KW-0456">Lyase</keyword>
<dbReference type="AlphaFoldDB" id="A0A432X788"/>
<comment type="catalytic activity">
    <reaction evidence="4">
        <text>chorismate = 4-hydroxybenzoate + pyruvate</text>
        <dbReference type="Rhea" id="RHEA:16505"/>
        <dbReference type="ChEBI" id="CHEBI:15361"/>
        <dbReference type="ChEBI" id="CHEBI:17879"/>
        <dbReference type="ChEBI" id="CHEBI:29748"/>
        <dbReference type="EC" id="4.1.3.40"/>
    </reaction>
</comment>
<feature type="binding site" evidence="4">
    <location>
        <position position="68"/>
    </location>
    <ligand>
        <name>substrate</name>
    </ligand>
</feature>
<keyword evidence="6" id="KW-1185">Reference proteome</keyword>
<keyword evidence="4 5" id="KW-0670">Pyruvate</keyword>
<accession>A0A432X788</accession>
<dbReference type="SUPFAM" id="SSF64288">
    <property type="entry name" value="Chorismate lyase-like"/>
    <property type="match status" value="1"/>
</dbReference>
<evidence type="ECO:0000313" key="6">
    <source>
        <dbReference type="Proteomes" id="UP000286976"/>
    </source>
</evidence>
<dbReference type="InterPro" id="IPR028978">
    <property type="entry name" value="Chorismate_lyase_/UTRA_dom_sf"/>
</dbReference>
<dbReference type="GO" id="GO:0042866">
    <property type="term" value="P:pyruvate biosynthetic process"/>
    <property type="evidence" value="ECO:0007669"/>
    <property type="project" value="UniProtKB-UniRule"/>
</dbReference>
<gene>
    <name evidence="4" type="primary">ubiC</name>
    <name evidence="5" type="ORF">CWE15_04715</name>
</gene>
<dbReference type="Gene3D" id="3.40.1410.10">
    <property type="entry name" value="Chorismate lyase-like"/>
    <property type="match status" value="1"/>
</dbReference>
<feature type="binding site" evidence="4">
    <location>
        <position position="106"/>
    </location>
    <ligand>
        <name>substrate</name>
    </ligand>
</feature>
<dbReference type="PANTHER" id="PTHR38683:SF1">
    <property type="entry name" value="CHORISMATE PYRUVATE-LYASE"/>
    <property type="match status" value="1"/>
</dbReference>
<dbReference type="EC" id="4.1.3.40" evidence="4"/>
<dbReference type="UniPathway" id="UPA00232"/>
<comment type="caution">
    <text evidence="4">Lacks conserved residue(s) required for the propagation of feature annotation.</text>
</comment>
<dbReference type="GO" id="GO:0008813">
    <property type="term" value="F:chorismate lyase activity"/>
    <property type="evidence" value="ECO:0007669"/>
    <property type="project" value="UniProtKB-UniRule"/>
</dbReference>
<protein>
    <recommendedName>
        <fullName evidence="4">Probable chorismate pyruvate-lyase</fullName>
        <shortName evidence="4">CL</shortName>
        <shortName evidence="4">CPL</shortName>
        <ecNumber evidence="4">4.1.3.40</ecNumber>
    </recommendedName>
</protein>
<feature type="binding site" evidence="4">
    <location>
        <position position="164"/>
    </location>
    <ligand>
        <name>substrate</name>
    </ligand>
</feature>
<dbReference type="Pfam" id="PF04345">
    <property type="entry name" value="Chor_lyase"/>
    <property type="match status" value="1"/>
</dbReference>
<dbReference type="GO" id="GO:0006744">
    <property type="term" value="P:ubiquinone biosynthetic process"/>
    <property type="evidence" value="ECO:0007669"/>
    <property type="project" value="UniProtKB-UniRule"/>
</dbReference>
<sequence>MVPNWQEPAQRIHGNLSSWLLDPGSLTAKLKGLSQSFHVELLFQREQACQPHEMDFLDINPNTPTLVREVLLHCDQTPWVYARSVIPLTALSAADQTLAKMGTNPLGEQLFTRAGIQPGRIQVASFGPQTRPGRLNTRYFQTKETLWGRRRLFHLQQGAISVAEVFLSPSPCYAKGST</sequence>
<evidence type="ECO:0000256" key="3">
    <source>
        <dbReference type="ARBA" id="ARBA00023239"/>
    </source>
</evidence>
<keyword evidence="1 4" id="KW-0963">Cytoplasm</keyword>
<comment type="subcellular location">
    <subcellularLocation>
        <location evidence="4">Cytoplasm</location>
    </subcellularLocation>
</comment>
<evidence type="ECO:0000256" key="4">
    <source>
        <dbReference type="HAMAP-Rule" id="MF_01632"/>
    </source>
</evidence>
<evidence type="ECO:0000256" key="2">
    <source>
        <dbReference type="ARBA" id="ARBA00022688"/>
    </source>
</evidence>
<dbReference type="EMBL" id="PIPQ01000002">
    <property type="protein sequence ID" value="RUO42718.1"/>
    <property type="molecule type" value="Genomic_DNA"/>
</dbReference>
<organism evidence="5 6">
    <name type="scientific">Aliidiomarina taiwanensis</name>
    <dbReference type="NCBI Taxonomy" id="946228"/>
    <lineage>
        <taxon>Bacteria</taxon>
        <taxon>Pseudomonadati</taxon>
        <taxon>Pseudomonadota</taxon>
        <taxon>Gammaproteobacteria</taxon>
        <taxon>Alteromonadales</taxon>
        <taxon>Idiomarinaceae</taxon>
        <taxon>Aliidiomarina</taxon>
    </lineage>
</organism>
<proteinExistence type="inferred from homology"/>
<comment type="function">
    <text evidence="4">Removes the pyruvyl group from chorismate, with concomitant aromatization of the ring, to provide 4-hydroxybenzoate (4HB) for the ubiquinone pathway.</text>
</comment>
<dbReference type="OrthoDB" id="9789493at2"/>
<dbReference type="RefSeq" id="WP_126756929.1">
    <property type="nucleotide sequence ID" value="NZ_PIPQ01000002.1"/>
</dbReference>
<dbReference type="HAMAP" id="MF_01632">
    <property type="entry name" value="UbiC"/>
    <property type="match status" value="1"/>
</dbReference>
<dbReference type="GO" id="GO:0005829">
    <property type="term" value="C:cytosol"/>
    <property type="evidence" value="ECO:0007669"/>
    <property type="project" value="TreeGrafter"/>
</dbReference>
<evidence type="ECO:0000313" key="5">
    <source>
        <dbReference type="EMBL" id="RUO42718.1"/>
    </source>
</evidence>
<dbReference type="Proteomes" id="UP000286976">
    <property type="component" value="Unassembled WGS sequence"/>
</dbReference>
<comment type="caution">
    <text evidence="5">The sequence shown here is derived from an EMBL/GenBank/DDBJ whole genome shotgun (WGS) entry which is preliminary data.</text>
</comment>
<dbReference type="PANTHER" id="PTHR38683">
    <property type="entry name" value="CHORISMATE PYRUVATE-LYASE"/>
    <property type="match status" value="1"/>
</dbReference>
<comment type="pathway">
    <text evidence="4">Cofactor biosynthesis; ubiquinone biosynthesis.</text>
</comment>
<comment type="similarity">
    <text evidence="4">Belongs to the UbiC family.</text>
</comment>
<evidence type="ECO:0000256" key="1">
    <source>
        <dbReference type="ARBA" id="ARBA00022490"/>
    </source>
</evidence>
<keyword evidence="2 4" id="KW-0831">Ubiquinone biosynthesis</keyword>
<reference evidence="5 6" key="1">
    <citation type="journal article" date="2011" name="Front. Microbiol.">
        <title>Genomic signatures of strain selection and enhancement in Bacillus atrophaeus var. globigii, a historical biowarfare simulant.</title>
        <authorList>
            <person name="Gibbons H.S."/>
            <person name="Broomall S.M."/>
            <person name="McNew L.A."/>
            <person name="Daligault H."/>
            <person name="Chapman C."/>
            <person name="Bruce D."/>
            <person name="Karavis M."/>
            <person name="Krepps M."/>
            <person name="McGregor P.A."/>
            <person name="Hong C."/>
            <person name="Park K.H."/>
            <person name="Akmal A."/>
            <person name="Feldman A."/>
            <person name="Lin J.S."/>
            <person name="Chang W.E."/>
            <person name="Higgs B.W."/>
            <person name="Demirev P."/>
            <person name="Lindquist J."/>
            <person name="Liem A."/>
            <person name="Fochler E."/>
            <person name="Read T.D."/>
            <person name="Tapia R."/>
            <person name="Johnson S."/>
            <person name="Bishop-Lilly K.A."/>
            <person name="Detter C."/>
            <person name="Han C."/>
            <person name="Sozhamannan S."/>
            <person name="Rosenzweig C.N."/>
            <person name="Skowronski E.W."/>
        </authorList>
    </citation>
    <scope>NUCLEOTIDE SEQUENCE [LARGE SCALE GENOMIC DNA]</scope>
    <source>
        <strain evidence="5 6">AIT1</strain>
    </source>
</reference>